<accession>A0A3M6TT09</accession>
<name>A0A3M6TT09_POCDA</name>
<feature type="domain" description="VWFA" evidence="3">
    <location>
        <begin position="272"/>
        <end position="461"/>
    </location>
</feature>
<dbReference type="GO" id="GO:0005891">
    <property type="term" value="C:voltage-gated calcium channel complex"/>
    <property type="evidence" value="ECO:0007669"/>
    <property type="project" value="TreeGrafter"/>
</dbReference>
<dbReference type="SUPFAM" id="SSF53300">
    <property type="entry name" value="vWA-like"/>
    <property type="match status" value="1"/>
</dbReference>
<dbReference type="STRING" id="46731.A0A3M6TT09"/>
<gene>
    <name evidence="4" type="ORF">pdam_00006050</name>
</gene>
<keyword evidence="2" id="KW-0472">Membrane</keyword>
<dbReference type="InterPro" id="IPR051173">
    <property type="entry name" value="Ca_channel_alpha-2/delta"/>
</dbReference>
<dbReference type="OrthoDB" id="2150145at2759"/>
<dbReference type="PANTHER" id="PTHR10166">
    <property type="entry name" value="VOLTAGE-DEPENDENT CALCIUM CHANNEL SUBUNIT ALPHA-2/DELTA-RELATED"/>
    <property type="match status" value="1"/>
</dbReference>
<dbReference type="Proteomes" id="UP000275408">
    <property type="component" value="Unassembled WGS sequence"/>
</dbReference>
<comment type="caution">
    <text evidence="4">The sequence shown here is derived from an EMBL/GenBank/DDBJ whole genome shotgun (WGS) entry which is preliminary data.</text>
</comment>
<evidence type="ECO:0000256" key="2">
    <source>
        <dbReference type="SAM" id="Phobius"/>
    </source>
</evidence>
<evidence type="ECO:0000313" key="4">
    <source>
        <dbReference type="EMBL" id="RMX44542.1"/>
    </source>
</evidence>
<feature type="region of interest" description="Disordered" evidence="1">
    <location>
        <begin position="1304"/>
        <end position="1340"/>
    </location>
</feature>
<dbReference type="Gene3D" id="3.40.50.410">
    <property type="entry name" value="von Willebrand factor, type A domain"/>
    <property type="match status" value="1"/>
</dbReference>
<organism evidence="4 5">
    <name type="scientific">Pocillopora damicornis</name>
    <name type="common">Cauliflower coral</name>
    <name type="synonym">Millepora damicornis</name>
    <dbReference type="NCBI Taxonomy" id="46731"/>
    <lineage>
        <taxon>Eukaryota</taxon>
        <taxon>Metazoa</taxon>
        <taxon>Cnidaria</taxon>
        <taxon>Anthozoa</taxon>
        <taxon>Hexacorallia</taxon>
        <taxon>Scleractinia</taxon>
        <taxon>Astrocoeniina</taxon>
        <taxon>Pocilloporidae</taxon>
        <taxon>Pocillopora</taxon>
    </lineage>
</organism>
<dbReference type="EMBL" id="RCHS01002978">
    <property type="protein sequence ID" value="RMX44542.1"/>
    <property type="molecule type" value="Genomic_DNA"/>
</dbReference>
<dbReference type="InterPro" id="IPR036465">
    <property type="entry name" value="vWFA_dom_sf"/>
</dbReference>
<evidence type="ECO:0000256" key="1">
    <source>
        <dbReference type="SAM" id="MobiDB-lite"/>
    </source>
</evidence>
<dbReference type="Gene3D" id="3.30.450.20">
    <property type="entry name" value="PAS domain"/>
    <property type="match status" value="1"/>
</dbReference>
<feature type="compositionally biased region" description="Polar residues" evidence="1">
    <location>
        <begin position="1324"/>
        <end position="1335"/>
    </location>
</feature>
<feature type="compositionally biased region" description="Low complexity" evidence="1">
    <location>
        <begin position="1304"/>
        <end position="1319"/>
    </location>
</feature>
<sequence length="1452" mass="161644">MRPCKQFCSNNSFFDVERSFVIIERIHCFIPLYNSSNVKSGLFHALEVMRRSLKQLVPVVFMIAISYSSLSFADGCNQTNATAQQIAHRLHEAFEKNLGFNRLQSLYDSLSCVNQTTDVKRLLNSITDPAAARLNASIKFLQELSTTLHQLSSKTHHENVTQCCKYLNGTSGTTLFSERLRSLVDTTTGCSIKHSALSGERESFILNTELSKRFKDNFKGSSVVAWQYYGSIDGEYVQYPGNTRHCEGTSSAQFDPRFKSWYVETASPVKKNLVIIVDRSGSMSGPRMLLAKDAAVTVLDTLSAQDNVGILAFSHLIKTPSGCFGATVAKGIPENLAKMKQWTRKLTASGKTDYAKAFKNAFKMFENVTRQGSGRTNIILFLTDGDPTDAEAGIYQAIDEGQASMNRTVQINTYALGTGLSHKSLQRLKTIAYNNSGVFVEISDQREGVLKRIMGSYYTSINIRIGQKARISDPFMDSKLGLTVTVSVALIHNESLKGVLALDLPLDRLFKEALRASSNAQSYAILVNKEGRTILHPSLPSPTDTTSSRSFLPLSLFEASLPDDIISNITRGGSGEQCYEAGFPVLLGDRSTDGTHIFYRNATFIWTPVRKNAYYIVLVVADGQSIKTDFTSFKLTRNNSPSLYHRLDLWRNISDSYPSGICSSKESLLISPTSSSIKISPEAFNDSDEFIYNTETIRDVQNIQRFFNENVPHVRFKGLSEAIRAEVIMTSELEDFWKRAELTNQYLVTWRFVGTQQGVLRTFPGIRLQKTYSHLQQSWYRQASSTPEMMVVSLRNSAYQQDKVLSLSKAIPRTSSAGVQFGDNQARDVLAVMGMEMTKHAFVQLIAEKASKSLHDAPVFLKKVGFEKDCGEEWYIVERSGQIMMNLSRSTSLKTHKGHLTDVFPWLASQFIKKDKNLKTSWCNDYQQHTVQLFYELINSADGASSKSSDPCLQFSLNQIQGTSLFLLSFPSRSLHNCTDRPTAPNEDCFCEESCRVCSTNAVSVCQCPCSCHMSYDECENSVTSLWTSSPCPVSVPPLFDTDKEDVALKDALASVPRCARDCVQIANISECENTLGCHWCSEQEVPLCSSECRTNQSLSMFVRFPCQNFMSLLVDQQNTIKYLFKTNLLRLVSSTSPLNIGVLQLQKDGIVVKLQATTSNSDLKTMQETIEHLVNQGKVVLGPAADIRAVYTARSPKEFTDLHVLFTLDQALPQPSQEKSNIKAQLESILSKLTSIRFSLSNEGETVLHPINEMKTRLERLVKLGKISFEVPLITGSAVMTDVSVVNISSRGTFDFLCHPYTTSTSSTSAKTTSPQSTRHVESSTMLSGTISPSDKNDVREQGLTPVEIGIVVGVSALAVSALHCILFALCKRGRREKKKRTVSPEGNFEDELPSEFSDLSEMDTDTHIALSNINTTYEPTRIHLSPREAWARARELTIQAPQQVPKGAWF</sequence>
<dbReference type="SMART" id="SM00327">
    <property type="entry name" value="VWA"/>
    <property type="match status" value="1"/>
</dbReference>
<dbReference type="Pfam" id="PF13519">
    <property type="entry name" value="VWA_2"/>
    <property type="match status" value="1"/>
</dbReference>
<evidence type="ECO:0000259" key="3">
    <source>
        <dbReference type="PROSITE" id="PS50234"/>
    </source>
</evidence>
<keyword evidence="2" id="KW-1133">Transmembrane helix</keyword>
<keyword evidence="2" id="KW-0812">Transmembrane</keyword>
<protein>
    <recommendedName>
        <fullName evidence="3">VWFA domain-containing protein</fullName>
    </recommendedName>
</protein>
<proteinExistence type="predicted"/>
<dbReference type="GO" id="GO:0005245">
    <property type="term" value="F:voltage-gated calcium channel activity"/>
    <property type="evidence" value="ECO:0007669"/>
    <property type="project" value="TreeGrafter"/>
</dbReference>
<reference evidence="4 5" key="1">
    <citation type="journal article" date="2018" name="Sci. Rep.">
        <title>Comparative analysis of the Pocillopora damicornis genome highlights role of immune system in coral evolution.</title>
        <authorList>
            <person name="Cunning R."/>
            <person name="Bay R.A."/>
            <person name="Gillette P."/>
            <person name="Baker A.C."/>
            <person name="Traylor-Knowles N."/>
        </authorList>
    </citation>
    <scope>NUCLEOTIDE SEQUENCE [LARGE SCALE GENOMIC DNA]</scope>
    <source>
        <strain evidence="4">RSMAS</strain>
        <tissue evidence="4">Whole animal</tissue>
    </source>
</reference>
<dbReference type="PROSITE" id="PS50234">
    <property type="entry name" value="VWFA"/>
    <property type="match status" value="1"/>
</dbReference>
<keyword evidence="5" id="KW-1185">Reference proteome</keyword>
<evidence type="ECO:0000313" key="5">
    <source>
        <dbReference type="Proteomes" id="UP000275408"/>
    </source>
</evidence>
<feature type="transmembrane region" description="Helical" evidence="2">
    <location>
        <begin position="1350"/>
        <end position="1372"/>
    </location>
</feature>
<dbReference type="PANTHER" id="PTHR10166:SF66">
    <property type="entry name" value="VWFA AND CACHE DOMAIN-CONTAINING PROTEIN CG16868"/>
    <property type="match status" value="1"/>
</dbReference>
<dbReference type="InterPro" id="IPR002035">
    <property type="entry name" value="VWF_A"/>
</dbReference>